<feature type="domain" description="GH10" evidence="10">
    <location>
        <begin position="262"/>
        <end position="510"/>
    </location>
</feature>
<sequence>MDCNRREFIALAGAALSGPAILPVFAEVSGEIQCLVYDADGQPLPPTALERFHICDSLMRPFTVPFETGSGAVRFTPPADKSFRISLPLIVPGFGEVFVYADDGGEGYNEGSLHHANPLVLNYAFARDRMATVRKVEADCRQSGVVISPETQERIDAAQSSLTRAEAAGADRTAQVRASMESLRDSLWAGELLVLARARTAIEHRPSRAGFLFGCNGFGLAAGYPDTLNQFSAIFNYTTIPIYEGWVEREKGHPDYSLFEAALNTLIGTTIVPKGHPGIWLEPENTPKWLQNISYDETKRYCLEHVRQAISRYRHRVHVWDIVNEAHVQPEVDRGMNGFTREDNVDLTVSALRAAHETDPTCFRIINITGTWADYYMGEHPEGTKWQRRPAAWQQSPYDYLSMLRDADARYDAIGLQYYHSGRDMLEFERDLESFNHFGKPIHVTEMGFPCSLAPFPGQEQYAYWGGGNGGEKMAWHNDFTESVQADWVEYAYTIAYSKPWIEAITYWDFNGRGHDGFVQEDGTPRESYDRLKNLLAKWRNQS</sequence>
<dbReference type="Pfam" id="PF00331">
    <property type="entry name" value="Glyco_hydro_10"/>
    <property type="match status" value="1"/>
</dbReference>
<evidence type="ECO:0000256" key="8">
    <source>
        <dbReference type="ARBA" id="ARBA00023295"/>
    </source>
</evidence>
<name>A0A2N9LVW9_9BACT</name>
<keyword evidence="4" id="KW-0858">Xylan degradation</keyword>
<evidence type="ECO:0000256" key="2">
    <source>
        <dbReference type="ARBA" id="ARBA00007495"/>
    </source>
</evidence>
<evidence type="ECO:0000313" key="11">
    <source>
        <dbReference type="EMBL" id="SPE27357.1"/>
    </source>
</evidence>
<dbReference type="PANTHER" id="PTHR31490:SF88">
    <property type="entry name" value="BETA-XYLANASE"/>
    <property type="match status" value="1"/>
</dbReference>
<dbReference type="Gene3D" id="3.20.20.80">
    <property type="entry name" value="Glycosidases"/>
    <property type="match status" value="1"/>
</dbReference>
<dbReference type="EC" id="3.2.1.8" evidence="3"/>
<evidence type="ECO:0000256" key="4">
    <source>
        <dbReference type="ARBA" id="ARBA00022651"/>
    </source>
</evidence>
<reference evidence="12" key="1">
    <citation type="submission" date="2018-02" db="EMBL/GenBank/DDBJ databases">
        <authorList>
            <person name="Hausmann B."/>
        </authorList>
    </citation>
    <scope>NUCLEOTIDE SEQUENCE [LARGE SCALE GENOMIC DNA]</scope>
    <source>
        <strain evidence="12">Peat soil MAG SbA5</strain>
    </source>
</reference>
<dbReference type="PANTHER" id="PTHR31490">
    <property type="entry name" value="GLYCOSYL HYDROLASE"/>
    <property type="match status" value="1"/>
</dbReference>
<dbReference type="InterPro" id="IPR044846">
    <property type="entry name" value="GH10"/>
</dbReference>
<dbReference type="EMBL" id="OKRB01000118">
    <property type="protein sequence ID" value="SPE27357.1"/>
    <property type="molecule type" value="Genomic_DNA"/>
</dbReference>
<evidence type="ECO:0000256" key="5">
    <source>
        <dbReference type="ARBA" id="ARBA00022729"/>
    </source>
</evidence>
<dbReference type="Proteomes" id="UP000239735">
    <property type="component" value="Unassembled WGS sequence"/>
</dbReference>
<evidence type="ECO:0000256" key="9">
    <source>
        <dbReference type="ARBA" id="ARBA00023326"/>
    </source>
</evidence>
<keyword evidence="9" id="KW-0624">Polysaccharide degradation</keyword>
<keyword evidence="6 11" id="KW-0378">Hydrolase</keyword>
<dbReference type="GO" id="GO:0031176">
    <property type="term" value="F:endo-1,4-beta-xylanase activity"/>
    <property type="evidence" value="ECO:0007669"/>
    <property type="project" value="UniProtKB-EC"/>
</dbReference>
<organism evidence="11 12">
    <name type="scientific">Candidatus Sulfuritelmatomonas gaucii</name>
    <dbReference type="NCBI Taxonomy" id="2043161"/>
    <lineage>
        <taxon>Bacteria</taxon>
        <taxon>Pseudomonadati</taxon>
        <taxon>Acidobacteriota</taxon>
        <taxon>Terriglobia</taxon>
        <taxon>Terriglobales</taxon>
        <taxon>Acidobacteriaceae</taxon>
        <taxon>Candidatus Sulfuritelmatomonas</taxon>
    </lineage>
</organism>
<dbReference type="AlphaFoldDB" id="A0A2N9LVW9"/>
<accession>A0A2N9LVW9</accession>
<keyword evidence="8" id="KW-0326">Glycosidase</keyword>
<evidence type="ECO:0000256" key="7">
    <source>
        <dbReference type="ARBA" id="ARBA00023277"/>
    </source>
</evidence>
<protein>
    <recommendedName>
        <fullName evidence="3">endo-1,4-beta-xylanase</fullName>
        <ecNumber evidence="3">3.2.1.8</ecNumber>
    </recommendedName>
</protein>
<dbReference type="SUPFAM" id="SSF51445">
    <property type="entry name" value="(Trans)glycosidases"/>
    <property type="match status" value="1"/>
</dbReference>
<comment type="similarity">
    <text evidence="2">Belongs to the glycosyl hydrolase 10 (cellulase F) family.</text>
</comment>
<evidence type="ECO:0000256" key="6">
    <source>
        <dbReference type="ARBA" id="ARBA00022801"/>
    </source>
</evidence>
<keyword evidence="7" id="KW-0119">Carbohydrate metabolism</keyword>
<evidence type="ECO:0000256" key="1">
    <source>
        <dbReference type="ARBA" id="ARBA00000681"/>
    </source>
</evidence>
<dbReference type="InterPro" id="IPR017853">
    <property type="entry name" value="GH"/>
</dbReference>
<evidence type="ECO:0000259" key="10">
    <source>
        <dbReference type="Pfam" id="PF00331"/>
    </source>
</evidence>
<gene>
    <name evidence="11" type="ORF">SBA5_590055</name>
</gene>
<evidence type="ECO:0000256" key="3">
    <source>
        <dbReference type="ARBA" id="ARBA00012590"/>
    </source>
</evidence>
<keyword evidence="5" id="KW-0732">Signal</keyword>
<proteinExistence type="inferred from homology"/>
<evidence type="ECO:0000313" key="12">
    <source>
        <dbReference type="Proteomes" id="UP000239735"/>
    </source>
</evidence>
<dbReference type="InterPro" id="IPR001000">
    <property type="entry name" value="GH10_dom"/>
</dbReference>
<dbReference type="GO" id="GO:0045493">
    <property type="term" value="P:xylan catabolic process"/>
    <property type="evidence" value="ECO:0007669"/>
    <property type="project" value="UniProtKB-KW"/>
</dbReference>
<comment type="catalytic activity">
    <reaction evidence="1">
        <text>Endohydrolysis of (1-&gt;4)-beta-D-xylosidic linkages in xylans.</text>
        <dbReference type="EC" id="3.2.1.8"/>
    </reaction>
</comment>